<dbReference type="InterPro" id="IPR002641">
    <property type="entry name" value="PNPLA_dom"/>
</dbReference>
<dbReference type="PROSITE" id="PS51635">
    <property type="entry name" value="PNPLA"/>
    <property type="match status" value="1"/>
</dbReference>
<keyword evidence="1 4" id="KW-0378">Hydrolase</keyword>
<reference evidence="6 7" key="1">
    <citation type="submission" date="2019-02" db="EMBL/GenBank/DDBJ databases">
        <title>Draft Genome Sequences of Six Type Strains of the Genus Massilia.</title>
        <authorList>
            <person name="Miess H."/>
            <person name="Frediansyhah A."/>
            <person name="Gross H."/>
        </authorList>
    </citation>
    <scope>NUCLEOTIDE SEQUENCE [LARGE SCALE GENOMIC DNA]</scope>
    <source>
        <strain evidence="6 7">DSM 17473</strain>
    </source>
</reference>
<protein>
    <submittedName>
        <fullName evidence="6">Patatin-like phospholipase family protein</fullName>
    </submittedName>
</protein>
<dbReference type="Proteomes" id="UP000290637">
    <property type="component" value="Chromosome"/>
</dbReference>
<dbReference type="SUPFAM" id="SSF52151">
    <property type="entry name" value="FabD/lysophospholipase-like"/>
    <property type="match status" value="1"/>
</dbReference>
<dbReference type="EMBL" id="CP035913">
    <property type="protein sequence ID" value="QBE66439.1"/>
    <property type="molecule type" value="Genomic_DNA"/>
</dbReference>
<proteinExistence type="predicted"/>
<dbReference type="KEGG" id="plue:EWM63_28600"/>
<evidence type="ECO:0000259" key="5">
    <source>
        <dbReference type="PROSITE" id="PS51635"/>
    </source>
</evidence>
<evidence type="ECO:0000256" key="1">
    <source>
        <dbReference type="ARBA" id="ARBA00022801"/>
    </source>
</evidence>
<keyword evidence="3 4" id="KW-0443">Lipid metabolism</keyword>
<dbReference type="GO" id="GO:0016042">
    <property type="term" value="P:lipid catabolic process"/>
    <property type="evidence" value="ECO:0007669"/>
    <property type="project" value="UniProtKB-UniRule"/>
</dbReference>
<evidence type="ECO:0000256" key="2">
    <source>
        <dbReference type="ARBA" id="ARBA00022963"/>
    </source>
</evidence>
<name>A0A4P6L4D6_9BURK</name>
<keyword evidence="2 4" id="KW-0442">Lipid degradation</keyword>
<accession>A0A4P6L4D6</accession>
<dbReference type="OrthoDB" id="9770965at2"/>
<feature type="short sequence motif" description="GXGXXG" evidence="4">
    <location>
        <begin position="14"/>
        <end position="19"/>
    </location>
</feature>
<dbReference type="PANTHER" id="PTHR14226">
    <property type="entry name" value="NEUROPATHY TARGET ESTERASE/SWISS CHEESE D.MELANOGASTER"/>
    <property type="match status" value="1"/>
</dbReference>
<feature type="short sequence motif" description="GXSXG" evidence="4">
    <location>
        <begin position="42"/>
        <end position="46"/>
    </location>
</feature>
<keyword evidence="7" id="KW-1185">Reference proteome</keyword>
<dbReference type="InterPro" id="IPR016035">
    <property type="entry name" value="Acyl_Trfase/lysoPLipase"/>
</dbReference>
<dbReference type="InterPro" id="IPR050301">
    <property type="entry name" value="NTE"/>
</dbReference>
<dbReference type="GO" id="GO:0016787">
    <property type="term" value="F:hydrolase activity"/>
    <property type="evidence" value="ECO:0007669"/>
    <property type="project" value="UniProtKB-UniRule"/>
</dbReference>
<gene>
    <name evidence="6" type="ORF">EWM63_28600</name>
</gene>
<comment type="caution">
    <text evidence="4">Lacks conserved residue(s) required for the propagation of feature annotation.</text>
</comment>
<evidence type="ECO:0000313" key="6">
    <source>
        <dbReference type="EMBL" id="QBE66439.1"/>
    </source>
</evidence>
<feature type="domain" description="PNPLA" evidence="5">
    <location>
        <begin position="10"/>
        <end position="210"/>
    </location>
</feature>
<organism evidence="6 7">
    <name type="scientific">Pseudoduganella lutea</name>
    <dbReference type="NCBI Taxonomy" id="321985"/>
    <lineage>
        <taxon>Bacteria</taxon>
        <taxon>Pseudomonadati</taxon>
        <taxon>Pseudomonadota</taxon>
        <taxon>Betaproteobacteria</taxon>
        <taxon>Burkholderiales</taxon>
        <taxon>Oxalobacteraceae</taxon>
        <taxon>Telluria group</taxon>
        <taxon>Pseudoduganella</taxon>
    </lineage>
</organism>
<sequence>MTAGTKRISLGLQGGGSLGAFGWGVLDRLLQETALEIVAISGTSAGSVNAAVVADGYARGGGREGARAALERFWYGLSSMASMVSPARPSPVDWATGGGTLATSPGYQLMQLFAGILAPPISPLSMNPMIPLLSTLIDFERVRACEEIELYVPATNIRSGTGRIFTRSELDARMIAASSCLPYVFAPVVIDGESYWDGSFVGNPSLSPLVERGPADIVIVQNNPIARPGLPKTMSDIMSRTSEIAFNISFVRDISEIRHLGGIIDVEDSDSIHSADVRLHLISANEELQKLHLSSKFNTELPFLLHLRQLGVATAEQWLKQNLDLIGKLSTMNPMRVQKAEALNTSKV</sequence>
<dbReference type="PANTHER" id="PTHR14226:SF78">
    <property type="entry name" value="SLR0060 PROTEIN"/>
    <property type="match status" value="1"/>
</dbReference>
<feature type="active site" description="Nucleophile" evidence="4">
    <location>
        <position position="44"/>
    </location>
</feature>
<evidence type="ECO:0000256" key="4">
    <source>
        <dbReference type="PROSITE-ProRule" id="PRU01161"/>
    </source>
</evidence>
<evidence type="ECO:0000313" key="7">
    <source>
        <dbReference type="Proteomes" id="UP000290637"/>
    </source>
</evidence>
<dbReference type="Pfam" id="PF01734">
    <property type="entry name" value="Patatin"/>
    <property type="match status" value="1"/>
</dbReference>
<dbReference type="Gene3D" id="3.40.1090.10">
    <property type="entry name" value="Cytosolic phospholipase A2 catalytic domain"/>
    <property type="match status" value="2"/>
</dbReference>
<dbReference type="AlphaFoldDB" id="A0A4P6L4D6"/>
<evidence type="ECO:0000256" key="3">
    <source>
        <dbReference type="ARBA" id="ARBA00023098"/>
    </source>
</evidence>
<feature type="active site" description="Proton acceptor" evidence="4">
    <location>
        <position position="197"/>
    </location>
</feature>
<dbReference type="RefSeq" id="WP_130189546.1">
    <property type="nucleotide sequence ID" value="NZ_CP035913.1"/>
</dbReference>